<protein>
    <recommendedName>
        <fullName evidence="2">VanZ-like domain-containing protein</fullName>
    </recommendedName>
</protein>
<keyword evidence="4" id="KW-1185">Reference proteome</keyword>
<feature type="domain" description="VanZ-like" evidence="2">
    <location>
        <begin position="9"/>
        <end position="116"/>
    </location>
</feature>
<dbReference type="KEGG" id="ddu:GF1_12060"/>
<feature type="transmembrane region" description="Helical" evidence="1">
    <location>
        <begin position="42"/>
        <end position="57"/>
    </location>
</feature>
<dbReference type="EMBL" id="AP024233">
    <property type="protein sequence ID" value="BCO08830.1"/>
    <property type="molecule type" value="Genomic_DNA"/>
</dbReference>
<dbReference type="Pfam" id="PF04892">
    <property type="entry name" value="VanZ"/>
    <property type="match status" value="1"/>
</dbReference>
<gene>
    <name evidence="3" type="ORF">GF1_12060</name>
</gene>
<evidence type="ECO:0000256" key="1">
    <source>
        <dbReference type="SAM" id="Phobius"/>
    </source>
</evidence>
<dbReference type="InterPro" id="IPR006976">
    <property type="entry name" value="VanZ-like"/>
</dbReference>
<dbReference type="PANTHER" id="PTHR28008">
    <property type="entry name" value="DOMAIN PROTEIN, PUTATIVE (AFU_ORTHOLOGUE AFUA_3G10980)-RELATED"/>
    <property type="match status" value="1"/>
</dbReference>
<organism evidence="3 4">
    <name type="scientific">Desulfolithobacter dissulfuricans</name>
    <dbReference type="NCBI Taxonomy" id="2795293"/>
    <lineage>
        <taxon>Bacteria</taxon>
        <taxon>Pseudomonadati</taxon>
        <taxon>Thermodesulfobacteriota</taxon>
        <taxon>Desulfobulbia</taxon>
        <taxon>Desulfobulbales</taxon>
        <taxon>Desulfobulbaceae</taxon>
        <taxon>Desulfolithobacter</taxon>
    </lineage>
</organism>
<keyword evidence="1" id="KW-0472">Membrane</keyword>
<evidence type="ECO:0000259" key="2">
    <source>
        <dbReference type="Pfam" id="PF04892"/>
    </source>
</evidence>
<feature type="transmembrane region" description="Helical" evidence="1">
    <location>
        <begin position="64"/>
        <end position="81"/>
    </location>
</feature>
<keyword evidence="1" id="KW-0812">Transmembrane</keyword>
<proteinExistence type="predicted"/>
<keyword evidence="1" id="KW-1133">Transmembrane helix</keyword>
<feature type="transmembrane region" description="Helical" evidence="1">
    <location>
        <begin position="7"/>
        <end position="22"/>
    </location>
</feature>
<dbReference type="NCBIfam" id="NF037970">
    <property type="entry name" value="vanZ_1"/>
    <property type="match status" value="1"/>
</dbReference>
<reference evidence="3" key="1">
    <citation type="submission" date="2020-12" db="EMBL/GenBank/DDBJ databases">
        <title>Desulfobium dissulfuricans gen. nov., sp. nov., a novel mesophilic, sulfate-reducing bacterium isolated from a deep-sea hydrothermal vent.</title>
        <authorList>
            <person name="Hashimoto Y."/>
            <person name="Tame A."/>
            <person name="Sawayama S."/>
            <person name="Miyazaki J."/>
            <person name="Takai K."/>
            <person name="Nakagawa S."/>
        </authorList>
    </citation>
    <scope>NUCLEOTIDE SEQUENCE</scope>
    <source>
        <strain evidence="3">GF1</strain>
    </source>
</reference>
<dbReference type="Proteomes" id="UP001063350">
    <property type="component" value="Chromosome"/>
</dbReference>
<dbReference type="PANTHER" id="PTHR28008:SF1">
    <property type="entry name" value="DOMAIN PROTEIN, PUTATIVE (AFU_ORTHOLOGUE AFUA_3G10980)-RELATED"/>
    <property type="match status" value="1"/>
</dbReference>
<evidence type="ECO:0000313" key="4">
    <source>
        <dbReference type="Proteomes" id="UP001063350"/>
    </source>
</evidence>
<accession>A0A915XI62</accession>
<dbReference type="AlphaFoldDB" id="A0A915XI62"/>
<sequence>MNRWYRYIPLILVMGIIFYLSHQPGDTLELPDLPDIDKVCHALAYGALAGSAIFALRMDLWRRYPLRMALLVLAFCLGYGISDEFHQSFVAGRDTSGWDVAADMTGALLTQGAWLWYLRRRFGARLAAMLTSR</sequence>
<dbReference type="RefSeq" id="WP_267928728.1">
    <property type="nucleotide sequence ID" value="NZ_AP024233.1"/>
</dbReference>
<feature type="transmembrane region" description="Helical" evidence="1">
    <location>
        <begin position="101"/>
        <end position="118"/>
    </location>
</feature>
<name>A0A915XI62_9BACT</name>
<evidence type="ECO:0000313" key="3">
    <source>
        <dbReference type="EMBL" id="BCO08830.1"/>
    </source>
</evidence>